<evidence type="ECO:0000313" key="2">
    <source>
        <dbReference type="Proteomes" id="UP000799771"/>
    </source>
</evidence>
<evidence type="ECO:0000313" key="1">
    <source>
        <dbReference type="EMBL" id="KAF2124173.1"/>
    </source>
</evidence>
<dbReference type="EMBL" id="ML977520">
    <property type="protein sequence ID" value="KAF2124173.1"/>
    <property type="molecule type" value="Genomic_DNA"/>
</dbReference>
<dbReference type="AlphaFoldDB" id="A0A6A5ZZ65"/>
<dbReference type="Proteomes" id="UP000799771">
    <property type="component" value="Unassembled WGS sequence"/>
</dbReference>
<sequence length="185" mass="20486">MCWRAAGNKQPQFYKAPWIPPTHNPTLLLSSLVPGFHSDAAHQGPFPRAPTPQSPTPSRASFTATQIDRAMSTDVLFRVVAVTLLFSCQVAAFTNTVVELFSLTCNVHVLRLPLSSYCGYTDILSSCCFRLSSCRPSSCSYRRTHTFATAVRPRCCIQRFSTWYVSLYLACIQSASAGSHILRDV</sequence>
<organism evidence="1 2">
    <name type="scientific">Dothidotthia symphoricarpi CBS 119687</name>
    <dbReference type="NCBI Taxonomy" id="1392245"/>
    <lineage>
        <taxon>Eukaryota</taxon>
        <taxon>Fungi</taxon>
        <taxon>Dikarya</taxon>
        <taxon>Ascomycota</taxon>
        <taxon>Pezizomycotina</taxon>
        <taxon>Dothideomycetes</taxon>
        <taxon>Pleosporomycetidae</taxon>
        <taxon>Pleosporales</taxon>
        <taxon>Dothidotthiaceae</taxon>
        <taxon>Dothidotthia</taxon>
    </lineage>
</organism>
<keyword evidence="2" id="KW-1185">Reference proteome</keyword>
<name>A0A6A5ZZ65_9PLEO</name>
<protein>
    <submittedName>
        <fullName evidence="1">Uncharacterized protein</fullName>
    </submittedName>
</protein>
<dbReference type="RefSeq" id="XP_033518566.1">
    <property type="nucleotide sequence ID" value="XM_033662076.1"/>
</dbReference>
<reference evidence="1" key="1">
    <citation type="journal article" date="2020" name="Stud. Mycol.">
        <title>101 Dothideomycetes genomes: a test case for predicting lifestyles and emergence of pathogens.</title>
        <authorList>
            <person name="Haridas S."/>
            <person name="Albert R."/>
            <person name="Binder M."/>
            <person name="Bloem J."/>
            <person name="Labutti K."/>
            <person name="Salamov A."/>
            <person name="Andreopoulos B."/>
            <person name="Baker S."/>
            <person name="Barry K."/>
            <person name="Bills G."/>
            <person name="Bluhm B."/>
            <person name="Cannon C."/>
            <person name="Castanera R."/>
            <person name="Culley D."/>
            <person name="Daum C."/>
            <person name="Ezra D."/>
            <person name="Gonzalez J."/>
            <person name="Henrissat B."/>
            <person name="Kuo A."/>
            <person name="Liang C."/>
            <person name="Lipzen A."/>
            <person name="Lutzoni F."/>
            <person name="Magnuson J."/>
            <person name="Mondo S."/>
            <person name="Nolan M."/>
            <person name="Ohm R."/>
            <person name="Pangilinan J."/>
            <person name="Park H.-J."/>
            <person name="Ramirez L."/>
            <person name="Alfaro M."/>
            <person name="Sun H."/>
            <person name="Tritt A."/>
            <person name="Yoshinaga Y."/>
            <person name="Zwiers L.-H."/>
            <person name="Turgeon B."/>
            <person name="Goodwin S."/>
            <person name="Spatafora J."/>
            <person name="Crous P."/>
            <person name="Grigoriev I."/>
        </authorList>
    </citation>
    <scope>NUCLEOTIDE SEQUENCE</scope>
    <source>
        <strain evidence="1">CBS 119687</strain>
    </source>
</reference>
<proteinExistence type="predicted"/>
<gene>
    <name evidence="1" type="ORF">P153DRAFT_136602</name>
</gene>
<accession>A0A6A5ZZ65</accession>
<dbReference type="GeneID" id="54402508"/>